<evidence type="ECO:0000313" key="1">
    <source>
        <dbReference type="EMBL" id="GAI18144.1"/>
    </source>
</evidence>
<sequence length="43" mass="5252">MFDQITLIIKSLFFHYNKYFVIISQGPYCFMASYDGFKKYVQR</sequence>
<proteinExistence type="predicted"/>
<reference evidence="1" key="1">
    <citation type="journal article" date="2014" name="Front. Microbiol.">
        <title>High frequency of phylogenetically diverse reductive dehalogenase-homologous genes in deep subseafloor sedimentary metagenomes.</title>
        <authorList>
            <person name="Kawai M."/>
            <person name="Futagami T."/>
            <person name="Toyoda A."/>
            <person name="Takaki Y."/>
            <person name="Nishi S."/>
            <person name="Hori S."/>
            <person name="Arai W."/>
            <person name="Tsubouchi T."/>
            <person name="Morono Y."/>
            <person name="Uchiyama I."/>
            <person name="Ito T."/>
            <person name="Fujiyama A."/>
            <person name="Inagaki F."/>
            <person name="Takami H."/>
        </authorList>
    </citation>
    <scope>NUCLEOTIDE SEQUENCE</scope>
    <source>
        <strain evidence="1">Expedition CK06-06</strain>
    </source>
</reference>
<gene>
    <name evidence="1" type="ORF">S06H3_09944</name>
</gene>
<dbReference type="EMBL" id="BARV01004497">
    <property type="protein sequence ID" value="GAI18144.1"/>
    <property type="molecule type" value="Genomic_DNA"/>
</dbReference>
<name>X1NHI9_9ZZZZ</name>
<organism evidence="1">
    <name type="scientific">marine sediment metagenome</name>
    <dbReference type="NCBI Taxonomy" id="412755"/>
    <lineage>
        <taxon>unclassified sequences</taxon>
        <taxon>metagenomes</taxon>
        <taxon>ecological metagenomes</taxon>
    </lineage>
</organism>
<dbReference type="AlphaFoldDB" id="X1NHI9"/>
<protein>
    <submittedName>
        <fullName evidence="1">Uncharacterized protein</fullName>
    </submittedName>
</protein>
<comment type="caution">
    <text evidence="1">The sequence shown here is derived from an EMBL/GenBank/DDBJ whole genome shotgun (WGS) entry which is preliminary data.</text>
</comment>
<accession>X1NHI9</accession>